<gene>
    <name evidence="2" type="ORF">S03H2_35264</name>
</gene>
<proteinExistence type="predicted"/>
<dbReference type="InterPro" id="IPR029063">
    <property type="entry name" value="SAM-dependent_MTases_sf"/>
</dbReference>
<protein>
    <recommendedName>
        <fullName evidence="1">Methyltransferase type 11 domain-containing protein</fullName>
    </recommendedName>
</protein>
<dbReference type="SUPFAM" id="SSF53335">
    <property type="entry name" value="S-adenosyl-L-methionine-dependent methyltransferases"/>
    <property type="match status" value="1"/>
</dbReference>
<feature type="non-terminal residue" evidence="2">
    <location>
        <position position="282"/>
    </location>
</feature>
<name>X1FSB2_9ZZZZ</name>
<dbReference type="InterPro" id="IPR013216">
    <property type="entry name" value="Methyltransf_11"/>
</dbReference>
<dbReference type="PANTHER" id="PTHR43591">
    <property type="entry name" value="METHYLTRANSFERASE"/>
    <property type="match status" value="1"/>
</dbReference>
<dbReference type="CDD" id="cd02440">
    <property type="entry name" value="AdoMet_MTases"/>
    <property type="match status" value="1"/>
</dbReference>
<dbReference type="Gene3D" id="3.40.50.150">
    <property type="entry name" value="Vaccinia Virus protein VP39"/>
    <property type="match status" value="1"/>
</dbReference>
<feature type="non-terminal residue" evidence="2">
    <location>
        <position position="1"/>
    </location>
</feature>
<dbReference type="EMBL" id="BARU01021553">
    <property type="protein sequence ID" value="GAH47872.1"/>
    <property type="molecule type" value="Genomic_DNA"/>
</dbReference>
<reference evidence="2" key="1">
    <citation type="journal article" date="2014" name="Front. Microbiol.">
        <title>High frequency of phylogenetically diverse reductive dehalogenase-homologous genes in deep subseafloor sedimentary metagenomes.</title>
        <authorList>
            <person name="Kawai M."/>
            <person name="Futagami T."/>
            <person name="Toyoda A."/>
            <person name="Takaki Y."/>
            <person name="Nishi S."/>
            <person name="Hori S."/>
            <person name="Arai W."/>
            <person name="Tsubouchi T."/>
            <person name="Morono Y."/>
            <person name="Uchiyama I."/>
            <person name="Ito T."/>
            <person name="Fujiyama A."/>
            <person name="Inagaki F."/>
            <person name="Takami H."/>
        </authorList>
    </citation>
    <scope>NUCLEOTIDE SEQUENCE</scope>
    <source>
        <strain evidence="2">Expedition CK06-06</strain>
    </source>
</reference>
<dbReference type="GO" id="GO:0008757">
    <property type="term" value="F:S-adenosylmethionine-dependent methyltransferase activity"/>
    <property type="evidence" value="ECO:0007669"/>
    <property type="project" value="InterPro"/>
</dbReference>
<dbReference type="AlphaFoldDB" id="X1FSB2"/>
<feature type="domain" description="Methyltransferase type 11" evidence="1">
    <location>
        <begin position="58"/>
        <end position="155"/>
    </location>
</feature>
<comment type="caution">
    <text evidence="2">The sequence shown here is derived from an EMBL/GenBank/DDBJ whole genome shotgun (WGS) entry which is preliminary data.</text>
</comment>
<evidence type="ECO:0000259" key="1">
    <source>
        <dbReference type="Pfam" id="PF08241"/>
    </source>
</evidence>
<evidence type="ECO:0000313" key="2">
    <source>
        <dbReference type="EMBL" id="GAH47872.1"/>
    </source>
</evidence>
<organism evidence="2">
    <name type="scientific">marine sediment metagenome</name>
    <dbReference type="NCBI Taxonomy" id="412755"/>
    <lineage>
        <taxon>unclassified sequences</taxon>
        <taxon>metagenomes</taxon>
        <taxon>ecological metagenomes</taxon>
    </lineage>
</organism>
<accession>X1FSB2</accession>
<dbReference type="Pfam" id="PF08241">
    <property type="entry name" value="Methyltransf_11"/>
    <property type="match status" value="1"/>
</dbReference>
<sequence>IPILIASEDKHKMEEAAYHSSVSSIYRQLHQLESFRNIYYHLQSLKPILECGAHSTVLELGCGTGYDAAFLLKKRLIVVETDISAGQLLEAKKELVKKGLEKNALFYVADAENIPFADETFNATLITAALHHLEHPVKSLSEMKRCTKKEGIIVIAMEPNRYEWIRIIGYGFSIVKKIILCLLGEKLFKNILKRTKKLREPTVERTFSKREILSLMKEAGLYPQRIKGVWFTCGFIHWFITLLNKITKKTWYIGRDIEEIFVLIDECISKIPIINAFACNWT</sequence>